<keyword evidence="7" id="KW-1185">Reference proteome</keyword>
<sequence>MSITIKAYLKIGDNASGEIRRFEMDPGECTNFECVIKRLMHVFPSLANESIKVSWKDSEGDLIAFSSDEELAGALGQLSEDVFRIYIQKNEKPSEVPDEGSGGVFQPSRPCRGCGVKIGGPCFKCLVCHEYFLCKHCEKIGTHLEHDLIRIRKRKFSTSGVKMDYHVIPPCPSPNGEDVVIHSSQHSTGTTFGYSDAHIVIPGAMKGRGTFLTPKEVLHLMTSQQPSAYSVPPGLKENVYFLLNNSENIFRRQNSMHAVYVDDCGAWAYSSLKTHYYIIKGVEHNLEYVDRKDGVYCRASKRQRVPLVPQPKEENIISFKRYYLSLKRSKTYRKRVSTVYMCPEHLNSLKFLVVIEYIGPYPPVQLPHGNSKTATKEYKRKPKVICATENGTTENDEKENDGTEQEETEQDETKIALTEDVVSTEEALATAINSIQNDLAGSSG</sequence>
<evidence type="ECO:0000313" key="7">
    <source>
        <dbReference type="Proteomes" id="UP001152320"/>
    </source>
</evidence>
<comment type="caution">
    <text evidence="6">The sequence shown here is derived from an EMBL/GenBank/DDBJ whole genome shotgun (WGS) entry which is preliminary data.</text>
</comment>
<dbReference type="PANTHER" id="PTHR15090:SF0">
    <property type="entry name" value="SEQUESTOSOME-1"/>
    <property type="match status" value="1"/>
</dbReference>
<dbReference type="InterPro" id="IPR053793">
    <property type="entry name" value="PB1-like"/>
</dbReference>
<dbReference type="GO" id="GO:0005080">
    <property type="term" value="F:protein kinase C binding"/>
    <property type="evidence" value="ECO:0007669"/>
    <property type="project" value="TreeGrafter"/>
</dbReference>
<organism evidence="6 7">
    <name type="scientific">Holothuria leucospilota</name>
    <name type="common">Black long sea cucumber</name>
    <name type="synonym">Mertensiothuria leucospilota</name>
    <dbReference type="NCBI Taxonomy" id="206669"/>
    <lineage>
        <taxon>Eukaryota</taxon>
        <taxon>Metazoa</taxon>
        <taxon>Echinodermata</taxon>
        <taxon>Eleutherozoa</taxon>
        <taxon>Echinozoa</taxon>
        <taxon>Holothuroidea</taxon>
        <taxon>Aspidochirotacea</taxon>
        <taxon>Aspidochirotida</taxon>
        <taxon>Holothuriidae</taxon>
        <taxon>Holothuria</taxon>
    </lineage>
</organism>
<dbReference type="GO" id="GO:0000423">
    <property type="term" value="P:mitophagy"/>
    <property type="evidence" value="ECO:0007669"/>
    <property type="project" value="TreeGrafter"/>
</dbReference>
<evidence type="ECO:0000313" key="6">
    <source>
        <dbReference type="EMBL" id="KAJ8047875.1"/>
    </source>
</evidence>
<dbReference type="PROSITE" id="PS51745">
    <property type="entry name" value="PB1"/>
    <property type="match status" value="1"/>
</dbReference>
<feature type="domain" description="PB1" evidence="5">
    <location>
        <begin position="2"/>
        <end position="90"/>
    </location>
</feature>
<dbReference type="InterPro" id="IPR052260">
    <property type="entry name" value="Autophagy_Rcpt_SigReg"/>
</dbReference>
<evidence type="ECO:0000256" key="4">
    <source>
        <dbReference type="SAM" id="MobiDB-lite"/>
    </source>
</evidence>
<dbReference type="AlphaFoldDB" id="A0A9Q1CMX9"/>
<keyword evidence="3" id="KW-0862">Zinc</keyword>
<dbReference type="GO" id="GO:0035973">
    <property type="term" value="P:aggrephagy"/>
    <property type="evidence" value="ECO:0007669"/>
    <property type="project" value="TreeGrafter"/>
</dbReference>
<feature type="compositionally biased region" description="Acidic residues" evidence="4">
    <location>
        <begin position="394"/>
        <end position="410"/>
    </location>
</feature>
<dbReference type="Gene3D" id="3.10.20.90">
    <property type="entry name" value="Phosphatidylinositol 3-kinase Catalytic Subunit, Chain A, domain 1"/>
    <property type="match status" value="1"/>
</dbReference>
<reference evidence="6" key="1">
    <citation type="submission" date="2021-10" db="EMBL/GenBank/DDBJ databases">
        <title>Tropical sea cucumber genome reveals ecological adaptation and Cuvierian tubules defense mechanism.</title>
        <authorList>
            <person name="Chen T."/>
        </authorList>
    </citation>
    <scope>NUCLEOTIDE SEQUENCE</scope>
    <source>
        <strain evidence="6">Nanhai2018</strain>
        <tissue evidence="6">Muscle</tissue>
    </source>
</reference>
<dbReference type="PROSITE" id="PS01357">
    <property type="entry name" value="ZF_ZZ_1"/>
    <property type="match status" value="1"/>
</dbReference>
<keyword evidence="1" id="KW-0479">Metal-binding</keyword>
<evidence type="ECO:0000256" key="1">
    <source>
        <dbReference type="ARBA" id="ARBA00022723"/>
    </source>
</evidence>
<dbReference type="Pfam" id="PF00564">
    <property type="entry name" value="PB1"/>
    <property type="match status" value="1"/>
</dbReference>
<keyword evidence="2" id="KW-0863">Zinc-finger</keyword>
<dbReference type="InterPro" id="IPR000433">
    <property type="entry name" value="Znf_ZZ"/>
</dbReference>
<dbReference type="SMART" id="SM00291">
    <property type="entry name" value="ZnF_ZZ"/>
    <property type="match status" value="1"/>
</dbReference>
<proteinExistence type="predicted"/>
<dbReference type="InterPro" id="IPR043145">
    <property type="entry name" value="Znf_ZZ_sf"/>
</dbReference>
<name>A0A9Q1CMX9_HOLLE</name>
<evidence type="ECO:0000259" key="5">
    <source>
        <dbReference type="PROSITE" id="PS51745"/>
    </source>
</evidence>
<dbReference type="SUPFAM" id="SSF57850">
    <property type="entry name" value="RING/U-box"/>
    <property type="match status" value="1"/>
</dbReference>
<dbReference type="PANTHER" id="PTHR15090">
    <property type="entry name" value="SEQUESTOSOME 1-RELATED"/>
    <property type="match status" value="1"/>
</dbReference>
<accession>A0A9Q1CMX9</accession>
<dbReference type="GO" id="GO:0044753">
    <property type="term" value="C:amphisome"/>
    <property type="evidence" value="ECO:0007669"/>
    <property type="project" value="TreeGrafter"/>
</dbReference>
<dbReference type="GO" id="GO:0070530">
    <property type="term" value="F:K63-linked polyubiquitin modification-dependent protein binding"/>
    <property type="evidence" value="ECO:0007669"/>
    <property type="project" value="TreeGrafter"/>
</dbReference>
<dbReference type="FunFam" id="3.10.20.90:FF:000320">
    <property type="entry name" value="Predicted protein"/>
    <property type="match status" value="1"/>
</dbReference>
<dbReference type="SUPFAM" id="SSF54277">
    <property type="entry name" value="CAD &amp; PB1 domains"/>
    <property type="match status" value="1"/>
</dbReference>
<dbReference type="EMBL" id="JAIZAY010000002">
    <property type="protein sequence ID" value="KAJ8047875.1"/>
    <property type="molecule type" value="Genomic_DNA"/>
</dbReference>
<dbReference type="OrthoDB" id="441278at2759"/>
<protein>
    <submittedName>
        <fullName evidence="6">Sequestosome-1</fullName>
    </submittedName>
</protein>
<gene>
    <name evidence="6" type="ORF">HOLleu_06997</name>
</gene>
<dbReference type="GO" id="GO:0016235">
    <property type="term" value="C:aggresome"/>
    <property type="evidence" value="ECO:0007669"/>
    <property type="project" value="TreeGrafter"/>
</dbReference>
<dbReference type="Gene3D" id="3.30.60.90">
    <property type="match status" value="1"/>
</dbReference>
<evidence type="ECO:0000256" key="3">
    <source>
        <dbReference type="ARBA" id="ARBA00022833"/>
    </source>
</evidence>
<dbReference type="GO" id="GO:0007032">
    <property type="term" value="P:endosome organization"/>
    <property type="evidence" value="ECO:0007669"/>
    <property type="project" value="TreeGrafter"/>
</dbReference>
<dbReference type="CDD" id="cd02340">
    <property type="entry name" value="ZZ_NBR1_like"/>
    <property type="match status" value="1"/>
</dbReference>
<evidence type="ECO:0000256" key="2">
    <source>
        <dbReference type="ARBA" id="ARBA00022771"/>
    </source>
</evidence>
<dbReference type="InterPro" id="IPR000270">
    <property type="entry name" value="PB1_dom"/>
</dbReference>
<dbReference type="GO" id="GO:0008270">
    <property type="term" value="F:zinc ion binding"/>
    <property type="evidence" value="ECO:0007669"/>
    <property type="project" value="UniProtKB-KW"/>
</dbReference>
<dbReference type="SMART" id="SM00666">
    <property type="entry name" value="PB1"/>
    <property type="match status" value="1"/>
</dbReference>
<dbReference type="Proteomes" id="UP001152320">
    <property type="component" value="Chromosome 2"/>
</dbReference>
<feature type="region of interest" description="Disordered" evidence="4">
    <location>
        <begin position="388"/>
        <end position="417"/>
    </location>
</feature>